<dbReference type="InterPro" id="IPR014729">
    <property type="entry name" value="Rossmann-like_a/b/a_fold"/>
</dbReference>
<keyword evidence="4 9" id="KW-0418">Kinase</keyword>
<gene>
    <name evidence="9" type="ORF">MKK62_16010</name>
</gene>
<dbReference type="Gene3D" id="3.40.50.620">
    <property type="entry name" value="HUPs"/>
    <property type="match status" value="1"/>
</dbReference>
<evidence type="ECO:0000259" key="8">
    <source>
        <dbReference type="Pfam" id="PF01467"/>
    </source>
</evidence>
<dbReference type="RefSeq" id="WP_240258441.1">
    <property type="nucleotide sequence ID" value="NZ_CP092488.2"/>
</dbReference>
<keyword evidence="10" id="KW-1185">Reference proteome</keyword>
<protein>
    <submittedName>
        <fullName evidence="9">PfkB family carbohydrate kinase</fullName>
    </submittedName>
</protein>
<dbReference type="GO" id="GO:0016301">
    <property type="term" value="F:kinase activity"/>
    <property type="evidence" value="ECO:0007669"/>
    <property type="project" value="UniProtKB-KW"/>
</dbReference>
<evidence type="ECO:0000256" key="4">
    <source>
        <dbReference type="ARBA" id="ARBA00022777"/>
    </source>
</evidence>
<evidence type="ECO:0000256" key="3">
    <source>
        <dbReference type="ARBA" id="ARBA00022695"/>
    </source>
</evidence>
<dbReference type="InterPro" id="IPR004821">
    <property type="entry name" value="Cyt_trans-like"/>
</dbReference>
<organism evidence="9 10">
    <name type="scientific">Mycobacterium paraterrae</name>
    <dbReference type="NCBI Taxonomy" id="577492"/>
    <lineage>
        <taxon>Bacteria</taxon>
        <taxon>Bacillati</taxon>
        <taxon>Actinomycetota</taxon>
        <taxon>Actinomycetes</taxon>
        <taxon>Mycobacteriales</taxon>
        <taxon>Mycobacteriaceae</taxon>
        <taxon>Mycobacterium</taxon>
    </lineage>
</organism>
<dbReference type="PANTHER" id="PTHR43793">
    <property type="entry name" value="FAD SYNTHASE"/>
    <property type="match status" value="1"/>
</dbReference>
<evidence type="ECO:0000313" key="10">
    <source>
        <dbReference type="Proteomes" id="UP001055336"/>
    </source>
</evidence>
<dbReference type="PROSITE" id="PS00584">
    <property type="entry name" value="PFKB_KINASES_2"/>
    <property type="match status" value="1"/>
</dbReference>
<dbReference type="Pfam" id="PF01467">
    <property type="entry name" value="CTP_transf_like"/>
    <property type="match status" value="1"/>
</dbReference>
<feature type="domain" description="Cytidyltransferase-like" evidence="8">
    <location>
        <begin position="334"/>
        <end position="427"/>
    </location>
</feature>
<keyword evidence="5" id="KW-0511">Multifunctional enzyme</keyword>
<proteinExistence type="predicted"/>
<dbReference type="NCBIfam" id="TIGR00125">
    <property type="entry name" value="cyt_tran_rel"/>
    <property type="match status" value="1"/>
</dbReference>
<dbReference type="InterPro" id="IPR029056">
    <property type="entry name" value="Ribokinase-like"/>
</dbReference>
<accession>A0ABY3VH91</accession>
<dbReference type="SUPFAM" id="SSF53613">
    <property type="entry name" value="Ribokinase-like"/>
    <property type="match status" value="1"/>
</dbReference>
<evidence type="ECO:0000256" key="1">
    <source>
        <dbReference type="ARBA" id="ARBA00004713"/>
    </source>
</evidence>
<evidence type="ECO:0000313" key="9">
    <source>
        <dbReference type="EMBL" id="UMB67976.1"/>
    </source>
</evidence>
<evidence type="ECO:0000259" key="7">
    <source>
        <dbReference type="Pfam" id="PF00294"/>
    </source>
</evidence>
<dbReference type="Gene3D" id="3.40.1190.20">
    <property type="match status" value="1"/>
</dbReference>
<dbReference type="Pfam" id="PF00294">
    <property type="entry name" value="PfkB"/>
    <property type="match status" value="1"/>
</dbReference>
<dbReference type="EMBL" id="CP092488">
    <property type="protein sequence ID" value="UMB67976.1"/>
    <property type="molecule type" value="Genomic_DNA"/>
</dbReference>
<dbReference type="Proteomes" id="UP001055336">
    <property type="component" value="Chromosome"/>
</dbReference>
<dbReference type="InterPro" id="IPR002173">
    <property type="entry name" value="Carboh/pur_kinase_PfkB_CS"/>
</dbReference>
<keyword evidence="6" id="KW-0119">Carbohydrate metabolism</keyword>
<reference evidence="9" key="1">
    <citation type="submission" date="2022-08" db="EMBL/GenBank/DDBJ databases">
        <title>Whole genome sequencing of non-tuberculosis mycobacteria type-strains.</title>
        <authorList>
            <person name="Igarashi Y."/>
            <person name="Osugi A."/>
            <person name="Mitarai S."/>
        </authorList>
    </citation>
    <scope>NUCLEOTIDE SEQUENCE</scope>
    <source>
        <strain evidence="9">DSM 45127</strain>
    </source>
</reference>
<dbReference type="InterPro" id="IPR011611">
    <property type="entry name" value="PfkB_dom"/>
</dbReference>
<evidence type="ECO:0000256" key="5">
    <source>
        <dbReference type="ARBA" id="ARBA00023268"/>
    </source>
</evidence>
<comment type="pathway">
    <text evidence="1">Bacterial outer membrane biogenesis; LPS core biosynthesis.</text>
</comment>
<keyword evidence="2" id="KW-0808">Transferase</keyword>
<dbReference type="SUPFAM" id="SSF52374">
    <property type="entry name" value="Nucleotidylyl transferase"/>
    <property type="match status" value="1"/>
</dbReference>
<name>A0ABY3VH91_9MYCO</name>
<dbReference type="PANTHER" id="PTHR43793:SF2">
    <property type="entry name" value="BIFUNCTIONAL PROTEIN HLDE"/>
    <property type="match status" value="1"/>
</dbReference>
<feature type="domain" description="Carbohydrate kinase PfkB" evidence="7">
    <location>
        <begin position="3"/>
        <end position="290"/>
    </location>
</feature>
<sequence length="461" mass="46927">MKPLVIIGDSMLDVDVDGTANRLSPEAPVPVVEPDRIWHRPGGAGLAAVLAARGYPDVVLITAVGDDPAGHALTRLLADDHPGIRVIGVPLRGATVSKIRVRAGGHSVVRVDHGDGYAADGALPDDVAAVLHDAAAVCVADYGHGLAAHGPLRAILGAVQAPVVWDPHPRGSRPTPGCPIIAPNHSEARQLSGPQVSGGQLAATLRAEWEATAVSVTLGAHGAMFADRQRSAHHIHPPESTGAAHHDTCGAGDRFSVAAATALIEGADELEAATEAVAAASRFVAAGGATGVSSVLSIDGGTGLTGSAGAVSGMKSVQALAERVRRGGGSVVATGGCFDLLHTGHVRLLRRARDLGDALIVLINSDESVQAIKGPGRPVVTAEDRARVLAALGCVDGVAIFSETSPTAALEKLRPDIWVKGGDYDGQDLPEADVVRRHGGEVVLLATVPGYSSSKLISAVR</sequence>
<keyword evidence="3" id="KW-0548">Nucleotidyltransferase</keyword>
<evidence type="ECO:0000256" key="2">
    <source>
        <dbReference type="ARBA" id="ARBA00022679"/>
    </source>
</evidence>
<dbReference type="InterPro" id="IPR050385">
    <property type="entry name" value="Archaeal_FAD_synthase"/>
</dbReference>
<evidence type="ECO:0000256" key="6">
    <source>
        <dbReference type="ARBA" id="ARBA00023277"/>
    </source>
</evidence>